<accession>A0A0C9VG31</accession>
<dbReference type="AlphaFoldDB" id="A0A0C9VG31"/>
<dbReference type="EMBL" id="KN837110">
    <property type="protein sequence ID" value="KIJ45909.1"/>
    <property type="molecule type" value="Genomic_DNA"/>
</dbReference>
<reference evidence="1 2" key="1">
    <citation type="submission" date="2014-06" db="EMBL/GenBank/DDBJ databases">
        <title>Evolutionary Origins and Diversification of the Mycorrhizal Mutualists.</title>
        <authorList>
            <consortium name="DOE Joint Genome Institute"/>
            <consortium name="Mycorrhizal Genomics Consortium"/>
            <person name="Kohler A."/>
            <person name="Kuo A."/>
            <person name="Nagy L.G."/>
            <person name="Floudas D."/>
            <person name="Copeland A."/>
            <person name="Barry K.W."/>
            <person name="Cichocki N."/>
            <person name="Veneault-Fourrey C."/>
            <person name="LaButti K."/>
            <person name="Lindquist E.A."/>
            <person name="Lipzen A."/>
            <person name="Lundell T."/>
            <person name="Morin E."/>
            <person name="Murat C."/>
            <person name="Riley R."/>
            <person name="Ohm R."/>
            <person name="Sun H."/>
            <person name="Tunlid A."/>
            <person name="Henrissat B."/>
            <person name="Grigoriev I.V."/>
            <person name="Hibbett D.S."/>
            <person name="Martin F."/>
        </authorList>
    </citation>
    <scope>NUCLEOTIDE SEQUENCE [LARGE SCALE GENOMIC DNA]</scope>
    <source>
        <strain evidence="1 2">SS14</strain>
    </source>
</reference>
<name>A0A0C9VG31_SPHS4</name>
<dbReference type="Proteomes" id="UP000054279">
    <property type="component" value="Unassembled WGS sequence"/>
</dbReference>
<dbReference type="HOGENOM" id="CLU_1422252_0_0_1"/>
<organism evidence="1 2">
    <name type="scientific">Sphaerobolus stellatus (strain SS14)</name>
    <dbReference type="NCBI Taxonomy" id="990650"/>
    <lineage>
        <taxon>Eukaryota</taxon>
        <taxon>Fungi</taxon>
        <taxon>Dikarya</taxon>
        <taxon>Basidiomycota</taxon>
        <taxon>Agaricomycotina</taxon>
        <taxon>Agaricomycetes</taxon>
        <taxon>Phallomycetidae</taxon>
        <taxon>Geastrales</taxon>
        <taxon>Sphaerobolaceae</taxon>
        <taxon>Sphaerobolus</taxon>
    </lineage>
</organism>
<proteinExistence type="predicted"/>
<protein>
    <submittedName>
        <fullName evidence="1">Uncharacterized protein</fullName>
    </submittedName>
</protein>
<sequence length="191" mass="21779">MTFHTSEKGEVVRLLEKNISEFRRYLSIDAQQMKRWSLIKVLRGVYRFETLSQRTMHSLIVEGILRAQEGFLDQRQLGRALNSLTPIKVSPAFLLGENGWVDLGRGAILQLNQPLYNIAMLAAICQPDDTSAPTGPWIRKPLQYESIGQLEPIVHAFPIAERNMDSFGLGWVHLALQTYLHHLIGFLLRKS</sequence>
<gene>
    <name evidence="1" type="ORF">M422DRAFT_46484</name>
</gene>
<evidence type="ECO:0000313" key="2">
    <source>
        <dbReference type="Proteomes" id="UP000054279"/>
    </source>
</evidence>
<keyword evidence="2" id="KW-1185">Reference proteome</keyword>
<evidence type="ECO:0000313" key="1">
    <source>
        <dbReference type="EMBL" id="KIJ45909.1"/>
    </source>
</evidence>